<gene>
    <name evidence="1" type="ORF">SAMN05216377_102337</name>
</gene>
<reference evidence="1 2" key="1">
    <citation type="submission" date="2016-10" db="EMBL/GenBank/DDBJ databases">
        <authorList>
            <person name="de Groot N.N."/>
        </authorList>
    </citation>
    <scope>NUCLEOTIDE SEQUENCE [LARGE SCALE GENOMIC DNA]</scope>
    <source>
        <strain evidence="1 2">CGMCC 4.3143</strain>
    </source>
</reference>
<evidence type="ECO:0000313" key="2">
    <source>
        <dbReference type="Proteomes" id="UP000198967"/>
    </source>
</evidence>
<sequence length="60" mass="6429">MVRKSELSAERQMVTRGGPTVDRVVATTSLPVVLREGPLTDAYGLDSVRLSGHSYVTVLG</sequence>
<proteinExistence type="predicted"/>
<dbReference type="EMBL" id="FNBE01000002">
    <property type="protein sequence ID" value="SDE87078.1"/>
    <property type="molecule type" value="Genomic_DNA"/>
</dbReference>
<protein>
    <submittedName>
        <fullName evidence="1">Uncharacterized protein</fullName>
    </submittedName>
</protein>
<organism evidence="1 2">
    <name type="scientific">Pseudonocardia oroxyli</name>
    <dbReference type="NCBI Taxonomy" id="366584"/>
    <lineage>
        <taxon>Bacteria</taxon>
        <taxon>Bacillati</taxon>
        <taxon>Actinomycetota</taxon>
        <taxon>Actinomycetes</taxon>
        <taxon>Pseudonocardiales</taxon>
        <taxon>Pseudonocardiaceae</taxon>
        <taxon>Pseudonocardia</taxon>
    </lineage>
</organism>
<dbReference type="AlphaFoldDB" id="A0A1G7GG07"/>
<accession>A0A1G7GG07</accession>
<keyword evidence="2" id="KW-1185">Reference proteome</keyword>
<name>A0A1G7GG07_PSEOR</name>
<evidence type="ECO:0000313" key="1">
    <source>
        <dbReference type="EMBL" id="SDE87078.1"/>
    </source>
</evidence>
<dbReference type="Proteomes" id="UP000198967">
    <property type="component" value="Unassembled WGS sequence"/>
</dbReference>